<evidence type="ECO:0000259" key="7">
    <source>
        <dbReference type="Pfam" id="PF10495"/>
    </source>
</evidence>
<dbReference type="GO" id="GO:0005737">
    <property type="term" value="C:cytoplasm"/>
    <property type="evidence" value="ECO:0007669"/>
    <property type="project" value="UniProtKB-ARBA"/>
</dbReference>
<keyword evidence="4" id="KW-0175">Coiled coil</keyword>
<keyword evidence="2" id="KW-0963">Cytoplasm</keyword>
<dbReference type="InterPro" id="IPR019528">
    <property type="entry name" value="PACT_domain"/>
</dbReference>
<comment type="subcellular location">
    <subcellularLocation>
        <location evidence="1">Cytoplasm</location>
        <location evidence="1">Cytoskeleton</location>
        <location evidence="1">Microtubule organizing center</location>
        <location evidence="1">Centrosome</location>
    </subcellularLocation>
</comment>
<reference evidence="8" key="1">
    <citation type="submission" date="2022-08" db="UniProtKB">
        <authorList>
            <consortium name="EnsemblMetazoa"/>
        </authorList>
    </citation>
    <scope>IDENTIFICATION</scope>
    <source>
        <strain evidence="8">05x7-T-G4-1.051#20</strain>
    </source>
</reference>
<dbReference type="GO" id="GO:0005813">
    <property type="term" value="C:centrosome"/>
    <property type="evidence" value="ECO:0007669"/>
    <property type="project" value="UniProtKB-SubCell"/>
</dbReference>
<keyword evidence="3" id="KW-0597">Phosphoprotein</keyword>
<dbReference type="Proteomes" id="UP000005408">
    <property type="component" value="Unassembled WGS sequence"/>
</dbReference>
<proteinExistence type="predicted"/>
<dbReference type="InterPro" id="IPR028745">
    <property type="entry name" value="AKAP9/Pericentrin"/>
</dbReference>
<keyword evidence="5" id="KW-0206">Cytoskeleton</keyword>
<name>A0A8W8M2W1_MAGGI</name>
<evidence type="ECO:0000256" key="1">
    <source>
        <dbReference type="ARBA" id="ARBA00004300"/>
    </source>
</evidence>
<dbReference type="Pfam" id="PF10495">
    <property type="entry name" value="PACT_coil_coil"/>
    <property type="match status" value="1"/>
</dbReference>
<dbReference type="PANTHER" id="PTHR44981">
    <property type="entry name" value="PERICENTRIN-LIKE PROTEIN, ISOFORM F"/>
    <property type="match status" value="1"/>
</dbReference>
<organism evidence="8 9">
    <name type="scientific">Magallana gigas</name>
    <name type="common">Pacific oyster</name>
    <name type="synonym">Crassostrea gigas</name>
    <dbReference type="NCBI Taxonomy" id="29159"/>
    <lineage>
        <taxon>Eukaryota</taxon>
        <taxon>Metazoa</taxon>
        <taxon>Spiralia</taxon>
        <taxon>Lophotrochozoa</taxon>
        <taxon>Mollusca</taxon>
        <taxon>Bivalvia</taxon>
        <taxon>Autobranchia</taxon>
        <taxon>Pteriomorphia</taxon>
        <taxon>Ostreida</taxon>
        <taxon>Ostreoidea</taxon>
        <taxon>Ostreidae</taxon>
        <taxon>Magallana</taxon>
    </lineage>
</organism>
<dbReference type="EnsemblMetazoa" id="G31366.1">
    <property type="protein sequence ID" value="G31366.1:cds"/>
    <property type="gene ID" value="G31366"/>
</dbReference>
<evidence type="ECO:0000313" key="8">
    <source>
        <dbReference type="EnsemblMetazoa" id="G31366.1:cds"/>
    </source>
</evidence>
<dbReference type="PANTHER" id="PTHR44981:SF2">
    <property type="entry name" value="PERICENTRIN-LIKE PROTEIN, ISOFORM F"/>
    <property type="match status" value="1"/>
</dbReference>
<evidence type="ECO:0000256" key="2">
    <source>
        <dbReference type="ARBA" id="ARBA00022490"/>
    </source>
</evidence>
<evidence type="ECO:0000313" key="9">
    <source>
        <dbReference type="Proteomes" id="UP000005408"/>
    </source>
</evidence>
<feature type="domain" description="Pericentrin/AKAP-450 centrosomal targeting" evidence="7">
    <location>
        <begin position="160"/>
        <end position="217"/>
    </location>
</feature>
<protein>
    <recommendedName>
        <fullName evidence="7">Pericentrin/AKAP-450 centrosomal targeting domain-containing protein</fullName>
    </recommendedName>
</protein>
<evidence type="ECO:0000256" key="3">
    <source>
        <dbReference type="ARBA" id="ARBA00022553"/>
    </source>
</evidence>
<keyword evidence="9" id="KW-1185">Reference proteome</keyword>
<evidence type="ECO:0000256" key="6">
    <source>
        <dbReference type="SAM" id="MobiDB-lite"/>
    </source>
</evidence>
<feature type="region of interest" description="Disordered" evidence="6">
    <location>
        <begin position="13"/>
        <end position="48"/>
    </location>
</feature>
<evidence type="ECO:0000256" key="4">
    <source>
        <dbReference type="ARBA" id="ARBA00023054"/>
    </source>
</evidence>
<dbReference type="AlphaFoldDB" id="A0A8W8M2W1"/>
<accession>A0A8W8M2W1</accession>
<sequence length="223" mass="25284">METTQELQLEKLHSTHQRVDSKSNATPFELDTVDSLTQRSGREPASVTSQLRADQLCVWTYGREDGATQHTGASRGRDLEIQADRCRTAGRGVPNSIIASWAKERLSLQLALNQMEQELDQCWANLGADRDRRSGIAGVGTEGDRERIELLYGKYLWADNYRKALVYQKKYLLLLLGGFQDCEQTTLALIARMGVYPSPEDLQRGTRLRRQVAALRSAGWWWL</sequence>
<evidence type="ECO:0000256" key="5">
    <source>
        <dbReference type="ARBA" id="ARBA00023212"/>
    </source>
</evidence>
<dbReference type="GO" id="GO:0060090">
    <property type="term" value="F:molecular adaptor activity"/>
    <property type="evidence" value="ECO:0007669"/>
    <property type="project" value="InterPro"/>
</dbReference>
<dbReference type="GO" id="GO:0007165">
    <property type="term" value="P:signal transduction"/>
    <property type="evidence" value="ECO:0007669"/>
    <property type="project" value="InterPro"/>
</dbReference>